<dbReference type="SUPFAM" id="SSF55073">
    <property type="entry name" value="Nucleotide cyclase"/>
    <property type="match status" value="1"/>
</dbReference>
<dbReference type="CDD" id="cd00130">
    <property type="entry name" value="PAS"/>
    <property type="match status" value="1"/>
</dbReference>
<dbReference type="PROSITE" id="PS50887">
    <property type="entry name" value="GGDEF"/>
    <property type="match status" value="1"/>
</dbReference>
<name>A0A5Q2RHB9_9ACTN</name>
<organism evidence="3 4">
    <name type="scientific">Actinomarinicola tropica</name>
    <dbReference type="NCBI Taxonomy" id="2789776"/>
    <lineage>
        <taxon>Bacteria</taxon>
        <taxon>Bacillati</taxon>
        <taxon>Actinomycetota</taxon>
        <taxon>Acidimicrobiia</taxon>
        <taxon>Acidimicrobiales</taxon>
        <taxon>Iamiaceae</taxon>
        <taxon>Actinomarinicola</taxon>
    </lineage>
</organism>
<dbReference type="Proteomes" id="UP000334019">
    <property type="component" value="Chromosome"/>
</dbReference>
<dbReference type="KEGG" id="atq:GH723_03625"/>
<dbReference type="InterPro" id="IPR035965">
    <property type="entry name" value="PAS-like_dom_sf"/>
</dbReference>
<dbReference type="InterPro" id="IPR029787">
    <property type="entry name" value="Nucleotide_cyclase"/>
</dbReference>
<reference evidence="3 4" key="1">
    <citation type="submission" date="2019-11" db="EMBL/GenBank/DDBJ databases">
        <authorList>
            <person name="He Y."/>
        </authorList>
    </citation>
    <scope>NUCLEOTIDE SEQUENCE [LARGE SCALE GENOMIC DNA]</scope>
    <source>
        <strain evidence="3 4">SCSIO 58843</strain>
    </source>
</reference>
<dbReference type="Pfam" id="PF00990">
    <property type="entry name" value="GGDEF"/>
    <property type="match status" value="1"/>
</dbReference>
<accession>A0A5Q2RHB9</accession>
<dbReference type="Gene3D" id="3.30.70.270">
    <property type="match status" value="1"/>
</dbReference>
<dbReference type="SUPFAM" id="SSF55785">
    <property type="entry name" value="PYP-like sensor domain (PAS domain)"/>
    <property type="match status" value="2"/>
</dbReference>
<evidence type="ECO:0000313" key="4">
    <source>
        <dbReference type="Proteomes" id="UP000334019"/>
    </source>
</evidence>
<dbReference type="NCBIfam" id="TIGR00229">
    <property type="entry name" value="sensory_box"/>
    <property type="match status" value="1"/>
</dbReference>
<protein>
    <submittedName>
        <fullName evidence="3">Diguanylate cyclase</fullName>
    </submittedName>
</protein>
<evidence type="ECO:0000259" key="1">
    <source>
        <dbReference type="PROSITE" id="PS50112"/>
    </source>
</evidence>
<dbReference type="PANTHER" id="PTHR44757:SF2">
    <property type="entry name" value="BIOFILM ARCHITECTURE MAINTENANCE PROTEIN MBAA"/>
    <property type="match status" value="1"/>
</dbReference>
<dbReference type="AlphaFoldDB" id="A0A5Q2RHB9"/>
<sequence>MASSSPQVAVPEADVQRMDAPTWSREDLRAHVEGAQVVVRDRSGADVDAPEWLVGASLGVSEANSTESLEITHPDDRADLVASFMEATWNPGVVVERRIRISFAGMWLHAQVTWLDLTRQPEVGGVLCTVRLVDGPPIEPPEPGRGAAVHAATNWVILTLSPRGRISAVRGSIEGVLGYGVDDVVGRYATHFVHPESISGAVENWIELREHPEQTRTSRQVWVRADERPVWVESTFLVLPDGEVEMVIVDVDERVANEEALDRSRQELAALAEDFRLVADEVPLPVFRCDADGRIDFRNAQWDESMPDLGDAATLHAVAHPDSHADLDAFLAMPPGRTSRSVELLGADGQRMLSLRGRAVGRDDDRRIVGSITDITAALELHRRATHDPLTALPNRTQILADLEGALAEDPDGTLVLFIDLDGFKGVNDTYGHDVGDEVLAEVGRRLAEAVRPGDQVGRYGGDEFVVVCRGASETAGDLVAERLAVGALGRVIELDGTTWAPSASIGWARREEGDDPMALLRRADAAMFDVKRSRHGREGGDTLGR</sequence>
<dbReference type="PANTHER" id="PTHR44757">
    <property type="entry name" value="DIGUANYLATE CYCLASE DGCP"/>
    <property type="match status" value="1"/>
</dbReference>
<dbReference type="PROSITE" id="PS50112">
    <property type="entry name" value="PAS"/>
    <property type="match status" value="1"/>
</dbReference>
<dbReference type="NCBIfam" id="TIGR00254">
    <property type="entry name" value="GGDEF"/>
    <property type="match status" value="1"/>
</dbReference>
<evidence type="ECO:0000313" key="3">
    <source>
        <dbReference type="EMBL" id="QGG94262.1"/>
    </source>
</evidence>
<keyword evidence="4" id="KW-1185">Reference proteome</keyword>
<evidence type="ECO:0000259" key="2">
    <source>
        <dbReference type="PROSITE" id="PS50887"/>
    </source>
</evidence>
<feature type="domain" description="GGDEF" evidence="2">
    <location>
        <begin position="412"/>
        <end position="546"/>
    </location>
</feature>
<dbReference type="InterPro" id="IPR052155">
    <property type="entry name" value="Biofilm_reg_signaling"/>
</dbReference>
<proteinExistence type="predicted"/>
<dbReference type="InterPro" id="IPR000014">
    <property type="entry name" value="PAS"/>
</dbReference>
<dbReference type="EMBL" id="CP045851">
    <property type="protein sequence ID" value="QGG94262.1"/>
    <property type="molecule type" value="Genomic_DNA"/>
</dbReference>
<dbReference type="SMART" id="SM00267">
    <property type="entry name" value="GGDEF"/>
    <property type="match status" value="1"/>
</dbReference>
<gene>
    <name evidence="3" type="ORF">GH723_03625</name>
</gene>
<dbReference type="SMART" id="SM00091">
    <property type="entry name" value="PAS"/>
    <property type="match status" value="2"/>
</dbReference>
<dbReference type="CDD" id="cd01949">
    <property type="entry name" value="GGDEF"/>
    <property type="match status" value="1"/>
</dbReference>
<feature type="domain" description="PAS" evidence="1">
    <location>
        <begin position="157"/>
        <end position="197"/>
    </location>
</feature>
<dbReference type="InterPro" id="IPR043128">
    <property type="entry name" value="Rev_trsase/Diguanyl_cyclase"/>
</dbReference>
<dbReference type="InterPro" id="IPR000160">
    <property type="entry name" value="GGDEF_dom"/>
</dbReference>
<dbReference type="Gene3D" id="3.30.450.20">
    <property type="entry name" value="PAS domain"/>
    <property type="match status" value="2"/>
</dbReference>